<feature type="transmembrane region" description="Helical" evidence="1">
    <location>
        <begin position="90"/>
        <end position="108"/>
    </location>
</feature>
<keyword evidence="1" id="KW-1133">Transmembrane helix</keyword>
<dbReference type="GO" id="GO:0006508">
    <property type="term" value="P:proteolysis"/>
    <property type="evidence" value="ECO:0007669"/>
    <property type="project" value="UniProtKB-KW"/>
</dbReference>
<feature type="transmembrane region" description="Helical" evidence="1">
    <location>
        <begin position="239"/>
        <end position="258"/>
    </location>
</feature>
<keyword evidence="3" id="KW-0645">Protease</keyword>
<evidence type="ECO:0000256" key="1">
    <source>
        <dbReference type="SAM" id="Phobius"/>
    </source>
</evidence>
<dbReference type="PANTHER" id="PTHR35797">
    <property type="entry name" value="PROTEASE-RELATED"/>
    <property type="match status" value="1"/>
</dbReference>
<evidence type="ECO:0000313" key="3">
    <source>
        <dbReference type="EMBL" id="OLR65596.1"/>
    </source>
</evidence>
<dbReference type="InterPro" id="IPR042150">
    <property type="entry name" value="MmRce1-like"/>
</dbReference>
<evidence type="ECO:0000313" key="4">
    <source>
        <dbReference type="Proteomes" id="UP000187166"/>
    </source>
</evidence>
<dbReference type="GO" id="GO:0080120">
    <property type="term" value="P:CAAX-box protein maturation"/>
    <property type="evidence" value="ECO:0007669"/>
    <property type="project" value="UniProtKB-ARBA"/>
</dbReference>
<feature type="transmembrane region" description="Helical" evidence="1">
    <location>
        <begin position="206"/>
        <end position="227"/>
    </location>
</feature>
<feature type="transmembrane region" description="Helical" evidence="1">
    <location>
        <begin position="7"/>
        <end position="25"/>
    </location>
</feature>
<keyword evidence="1" id="KW-0812">Transmembrane</keyword>
<dbReference type="Pfam" id="PF02517">
    <property type="entry name" value="Rce1-like"/>
    <property type="match status" value="1"/>
</dbReference>
<dbReference type="Proteomes" id="UP000187166">
    <property type="component" value="Unassembled WGS sequence"/>
</dbReference>
<keyword evidence="3" id="KW-0378">Hydrolase</keyword>
<dbReference type="PANTHER" id="PTHR35797:SF1">
    <property type="entry name" value="PROTEASE"/>
    <property type="match status" value="1"/>
</dbReference>
<organism evidence="3 4">
    <name type="scientific">Peptoniphilus porci</name>
    <dbReference type="NCBI Taxonomy" id="2652280"/>
    <lineage>
        <taxon>Bacteria</taxon>
        <taxon>Bacillati</taxon>
        <taxon>Bacillota</taxon>
        <taxon>Tissierellia</taxon>
        <taxon>Tissierellales</taxon>
        <taxon>Peptoniphilaceae</taxon>
        <taxon>Peptoniphilus</taxon>
    </lineage>
</organism>
<dbReference type="EMBL" id="MJIH01000001">
    <property type="protein sequence ID" value="OLR65596.1"/>
    <property type="molecule type" value="Genomic_DNA"/>
</dbReference>
<dbReference type="AlphaFoldDB" id="A0A1U7M221"/>
<sequence length="336" mass="39036">MKKDLKIYIGVSFILPYIMGFAIYYCKLNNINTNIYPLFQMFMPFLGVVALLYSEDKSILKNSVIKIYIITSFILFAFSIINIFSSNFNTSFSDFIILISAIPMIICISTMDKNLKRKLCLDNPNKKTTLLICLVFIIIYFLRLFLGGILQGETREIIKILNINSVKILVSIFIFSFLNIVPFIGEEYGWRAYLAPRLKEIYGYKKSILITGFIWGIWHLPLNLFYYSDGQLASQIYSILGQIVFCTFFGIFLTYAYNKTKSIWAPVMIHYLNNNLALLFITDISKDIFSGQHYDLKGFLFTSISSIIFFGIFIFFNHVKDESLWEKSVFENIKED</sequence>
<feature type="transmembrane region" description="Helical" evidence="1">
    <location>
        <begin position="37"/>
        <end position="53"/>
    </location>
</feature>
<feature type="transmembrane region" description="Helical" evidence="1">
    <location>
        <begin position="65"/>
        <end position="84"/>
    </location>
</feature>
<dbReference type="GO" id="GO:0004175">
    <property type="term" value="F:endopeptidase activity"/>
    <property type="evidence" value="ECO:0007669"/>
    <property type="project" value="UniProtKB-ARBA"/>
</dbReference>
<name>A0A1U7M221_9FIRM</name>
<comment type="caution">
    <text evidence="3">The sequence shown here is derived from an EMBL/GenBank/DDBJ whole genome shotgun (WGS) entry which is preliminary data.</text>
</comment>
<feature type="transmembrane region" description="Helical" evidence="1">
    <location>
        <begin position="166"/>
        <end position="185"/>
    </location>
</feature>
<keyword evidence="4" id="KW-1185">Reference proteome</keyword>
<feature type="transmembrane region" description="Helical" evidence="1">
    <location>
        <begin position="298"/>
        <end position="316"/>
    </location>
</feature>
<feature type="transmembrane region" description="Helical" evidence="1">
    <location>
        <begin position="129"/>
        <end position="146"/>
    </location>
</feature>
<gene>
    <name evidence="3" type="ORF">BIV18_08775</name>
</gene>
<evidence type="ECO:0000259" key="2">
    <source>
        <dbReference type="Pfam" id="PF02517"/>
    </source>
</evidence>
<protein>
    <submittedName>
        <fullName evidence="3">CAAX protease</fullName>
    </submittedName>
</protein>
<keyword evidence="1" id="KW-0472">Membrane</keyword>
<dbReference type="InterPro" id="IPR003675">
    <property type="entry name" value="Rce1/LyrA-like_dom"/>
</dbReference>
<proteinExistence type="predicted"/>
<reference evidence="3 4" key="1">
    <citation type="journal article" date="2016" name="Appl. Environ. Microbiol.">
        <title>Function and Phylogeny of Bacterial Butyryl Coenzyme A:Acetate Transferases and Their Diversity in the Proximal Colon of Swine.</title>
        <authorList>
            <person name="Trachsel J."/>
            <person name="Bayles D.O."/>
            <person name="Looft T."/>
            <person name="Levine U.Y."/>
            <person name="Allen H.K."/>
        </authorList>
    </citation>
    <scope>NUCLEOTIDE SEQUENCE [LARGE SCALE GENOMIC DNA]</scope>
    <source>
        <strain evidence="3 4">35-6-1</strain>
    </source>
</reference>
<dbReference type="STRING" id="1465756.BIV18_08775"/>
<accession>A0A1U7M221</accession>
<feature type="domain" description="CAAX prenyl protease 2/Lysostaphin resistance protein A-like" evidence="2">
    <location>
        <begin position="172"/>
        <end position="274"/>
    </location>
</feature>